<dbReference type="OrthoDB" id="9797162at2"/>
<proteinExistence type="predicted"/>
<protein>
    <submittedName>
        <fullName evidence="1">DNA alkylation repair protein</fullName>
    </submittedName>
</protein>
<organism evidence="1 2">
    <name type="scientific">Buchananella hordeovulneris</name>
    <dbReference type="NCBI Taxonomy" id="52770"/>
    <lineage>
        <taxon>Bacteria</taxon>
        <taxon>Bacillati</taxon>
        <taxon>Actinomycetota</taxon>
        <taxon>Actinomycetes</taxon>
        <taxon>Actinomycetales</taxon>
        <taxon>Actinomycetaceae</taxon>
        <taxon>Buchananella</taxon>
    </lineage>
</organism>
<evidence type="ECO:0000313" key="1">
    <source>
        <dbReference type="EMBL" id="OKL52645.1"/>
    </source>
</evidence>
<accession>A0A1Q5PYY3</accession>
<comment type="caution">
    <text evidence="1">The sequence shown here is derived from an EMBL/GenBank/DDBJ whole genome shotgun (WGS) entry which is preliminary data.</text>
</comment>
<keyword evidence="2" id="KW-1185">Reference proteome</keyword>
<gene>
    <name evidence="1" type="ORF">BSZ40_00585</name>
</gene>
<sequence length="244" mass="26971">MNLDAQRLAALNRGEVATRTLSEALAIDQLALLQAVVPGAGTKVLANAAQASSLGISRRMRIMGQLLTQVDGAATLAHHPSDTVRGWMCFAISQQQAGDPGQLLDHLQPFADDKHFAVREWAWMAARPVLVRELETAIGLLVPWTAQPSERIRRFASEVLRPRGVWASHIEVLKVDPSLGEPLLEPLRADPSRYVQDSVANWINDAAKTRPDWAVELCRRWSEDSPTPATTRITKRALRSVRQV</sequence>
<dbReference type="AlphaFoldDB" id="A0A1Q5PYY3"/>
<name>A0A1Q5PYY3_9ACTO</name>
<reference evidence="2" key="1">
    <citation type="submission" date="2016-12" db="EMBL/GenBank/DDBJ databases">
        <authorList>
            <person name="Meng X."/>
        </authorList>
    </citation>
    <scope>NUCLEOTIDE SEQUENCE [LARGE SCALE GENOMIC DNA]</scope>
    <source>
        <strain evidence="2">DSM 20732</strain>
    </source>
</reference>
<dbReference type="Gene3D" id="1.25.40.290">
    <property type="entry name" value="ARM repeat domains"/>
    <property type="match status" value="1"/>
</dbReference>
<dbReference type="InterPro" id="IPR016024">
    <property type="entry name" value="ARM-type_fold"/>
</dbReference>
<dbReference type="RefSeq" id="WP_073822209.1">
    <property type="nucleotide sequence ID" value="NZ_MQVS01000001.1"/>
</dbReference>
<dbReference type="Proteomes" id="UP000185612">
    <property type="component" value="Unassembled WGS sequence"/>
</dbReference>
<evidence type="ECO:0000313" key="2">
    <source>
        <dbReference type="Proteomes" id="UP000185612"/>
    </source>
</evidence>
<dbReference type="SUPFAM" id="SSF48371">
    <property type="entry name" value="ARM repeat"/>
    <property type="match status" value="1"/>
</dbReference>
<dbReference type="EMBL" id="MQVS01000001">
    <property type="protein sequence ID" value="OKL52645.1"/>
    <property type="molecule type" value="Genomic_DNA"/>
</dbReference>